<dbReference type="PANTHER" id="PTHR36220:SF1">
    <property type="entry name" value="GAMMA TUBULIN COMPLEX COMPONENT C-TERMINAL DOMAIN-CONTAINING PROTEIN"/>
    <property type="match status" value="1"/>
</dbReference>
<feature type="non-terminal residue" evidence="1">
    <location>
        <position position="179"/>
    </location>
</feature>
<name>A0A382SVE5_9ZZZZ</name>
<dbReference type="SUPFAM" id="SSF50965">
    <property type="entry name" value="Galactose oxidase, central domain"/>
    <property type="match status" value="1"/>
</dbReference>
<dbReference type="PANTHER" id="PTHR36220">
    <property type="entry name" value="UNNAMED PRODUCT"/>
    <property type="match status" value="1"/>
</dbReference>
<dbReference type="Gene3D" id="2.130.10.10">
    <property type="entry name" value="YVTN repeat-like/Quinoprotein amine dehydrogenase"/>
    <property type="match status" value="1"/>
</dbReference>
<dbReference type="AlphaFoldDB" id="A0A382SVE5"/>
<accession>A0A382SVE5</accession>
<dbReference type="InterPro" id="IPR015943">
    <property type="entry name" value="WD40/YVTN_repeat-like_dom_sf"/>
</dbReference>
<proteinExistence type="predicted"/>
<dbReference type="InterPro" id="IPR011043">
    <property type="entry name" value="Gal_Oxase/kelch_b-propeller"/>
</dbReference>
<sequence>MKHTLSKLALFLFISFSIGQTQLGSDIDGEGQYDSSGKSVSLSSDGSRVAIGAHQNDGNGSNAGHVRVYDYVDGSWIQIGTDIDGEAVMDGSGDAVSLSSDGSRVAIGAYTNDGNGNNAGHARIYEYSGGDWNQLGSDIDGEGTNWYSGGSVSLNSDGSRVAIGSWGQQSGRVDVYEYA</sequence>
<reference evidence="1" key="1">
    <citation type="submission" date="2018-05" db="EMBL/GenBank/DDBJ databases">
        <authorList>
            <person name="Lanie J.A."/>
            <person name="Ng W.-L."/>
            <person name="Kazmierczak K.M."/>
            <person name="Andrzejewski T.M."/>
            <person name="Davidsen T.M."/>
            <person name="Wayne K.J."/>
            <person name="Tettelin H."/>
            <person name="Glass J.I."/>
            <person name="Rusch D."/>
            <person name="Podicherti R."/>
            <person name="Tsui H.-C.T."/>
            <person name="Winkler M.E."/>
        </authorList>
    </citation>
    <scope>NUCLEOTIDE SEQUENCE</scope>
</reference>
<gene>
    <name evidence="1" type="ORF">METZ01_LOCUS366764</name>
</gene>
<dbReference type="EMBL" id="UINC01131914">
    <property type="protein sequence ID" value="SVD13910.1"/>
    <property type="molecule type" value="Genomic_DNA"/>
</dbReference>
<protein>
    <submittedName>
        <fullName evidence="1">Uncharacterized protein</fullName>
    </submittedName>
</protein>
<evidence type="ECO:0000313" key="1">
    <source>
        <dbReference type="EMBL" id="SVD13910.1"/>
    </source>
</evidence>
<organism evidence="1">
    <name type="scientific">marine metagenome</name>
    <dbReference type="NCBI Taxonomy" id="408172"/>
    <lineage>
        <taxon>unclassified sequences</taxon>
        <taxon>metagenomes</taxon>
        <taxon>ecological metagenomes</taxon>
    </lineage>
</organism>